<feature type="transmembrane region" description="Helical" evidence="12">
    <location>
        <begin position="86"/>
        <end position="106"/>
    </location>
</feature>
<comment type="subcellular location">
    <subcellularLocation>
        <location evidence="1">Cell membrane</location>
        <topology evidence="1">Multi-pass membrane protein</topology>
    </subcellularLocation>
</comment>
<dbReference type="Proteomes" id="UP000476696">
    <property type="component" value="Unassembled WGS sequence"/>
</dbReference>
<evidence type="ECO:0000313" key="13">
    <source>
        <dbReference type="EMBL" id="NGX88073.1"/>
    </source>
</evidence>
<dbReference type="PIRSF" id="PIRSF000267">
    <property type="entry name" value="Cyt_oxidse_sub2"/>
    <property type="match status" value="1"/>
</dbReference>
<accession>A0A6M2B5W5</accession>
<dbReference type="PANTHER" id="PTHR43141">
    <property type="entry name" value="CYTOCHROME BD2 SUBUNIT II"/>
    <property type="match status" value="1"/>
</dbReference>
<evidence type="ECO:0000256" key="9">
    <source>
        <dbReference type="ARBA" id="ARBA00022989"/>
    </source>
</evidence>
<reference evidence="13 14" key="1">
    <citation type="submission" date="2020-03" db="EMBL/GenBank/DDBJ databases">
        <title>Rahnella aceri sp. nov., isoated from traditional Jeju Makgeolli.</title>
        <authorList>
            <person name="Kim I.S."/>
            <person name="Jeon D."/>
        </authorList>
    </citation>
    <scope>NUCLEOTIDE SEQUENCE [LARGE SCALE GENOMIC DNA]</scope>
    <source>
        <strain evidence="13 14">Lac-M11</strain>
    </source>
</reference>
<evidence type="ECO:0000256" key="11">
    <source>
        <dbReference type="ARBA" id="ARBA00023136"/>
    </source>
</evidence>
<keyword evidence="9 12" id="KW-1133">Transmembrane helix</keyword>
<dbReference type="EMBL" id="JAADJS010000002">
    <property type="protein sequence ID" value="NGX88073.1"/>
    <property type="molecule type" value="Genomic_DNA"/>
</dbReference>
<protein>
    <submittedName>
        <fullName evidence="13">Cytochrome d ubiquinol oxidase subunit II</fullName>
    </submittedName>
</protein>
<evidence type="ECO:0000256" key="12">
    <source>
        <dbReference type="SAM" id="Phobius"/>
    </source>
</evidence>
<keyword evidence="6 12" id="KW-0812">Transmembrane</keyword>
<dbReference type="InterPro" id="IPR003317">
    <property type="entry name" value="Cyt-d_oxidase_su2"/>
</dbReference>
<dbReference type="GO" id="GO:0016682">
    <property type="term" value="F:oxidoreductase activity, acting on diphenols and related substances as donors, oxygen as acceptor"/>
    <property type="evidence" value="ECO:0007669"/>
    <property type="project" value="TreeGrafter"/>
</dbReference>
<feature type="transmembrane region" description="Helical" evidence="12">
    <location>
        <begin position="12"/>
        <end position="40"/>
    </location>
</feature>
<comment type="caution">
    <text evidence="13">The sequence shown here is derived from an EMBL/GenBank/DDBJ whole genome shotgun (WGS) entry which is preliminary data.</text>
</comment>
<dbReference type="GO" id="GO:0005886">
    <property type="term" value="C:plasma membrane"/>
    <property type="evidence" value="ECO:0007669"/>
    <property type="project" value="UniProtKB-SubCell"/>
</dbReference>
<evidence type="ECO:0000256" key="3">
    <source>
        <dbReference type="ARBA" id="ARBA00022448"/>
    </source>
</evidence>
<evidence type="ECO:0000313" key="14">
    <source>
        <dbReference type="Proteomes" id="UP000476696"/>
    </source>
</evidence>
<feature type="transmembrane region" description="Helical" evidence="12">
    <location>
        <begin position="335"/>
        <end position="360"/>
    </location>
</feature>
<feature type="transmembrane region" description="Helical" evidence="12">
    <location>
        <begin position="118"/>
        <end position="141"/>
    </location>
</feature>
<evidence type="ECO:0000256" key="8">
    <source>
        <dbReference type="ARBA" id="ARBA00022982"/>
    </source>
</evidence>
<feature type="transmembrane region" description="Helical" evidence="12">
    <location>
        <begin position="61"/>
        <end position="80"/>
    </location>
</feature>
<feature type="transmembrane region" description="Helical" evidence="12">
    <location>
        <begin position="203"/>
        <end position="223"/>
    </location>
</feature>
<evidence type="ECO:0000256" key="5">
    <source>
        <dbReference type="ARBA" id="ARBA00022617"/>
    </source>
</evidence>
<proteinExistence type="inferred from homology"/>
<keyword evidence="4" id="KW-1003">Cell membrane</keyword>
<evidence type="ECO:0000256" key="7">
    <source>
        <dbReference type="ARBA" id="ARBA00022723"/>
    </source>
</evidence>
<keyword evidence="10" id="KW-0408">Iron</keyword>
<evidence type="ECO:0000256" key="6">
    <source>
        <dbReference type="ARBA" id="ARBA00022692"/>
    </source>
</evidence>
<dbReference type="RefSeq" id="WP_165059472.1">
    <property type="nucleotide sequence ID" value="NZ_JAADJS010000002.1"/>
</dbReference>
<evidence type="ECO:0000256" key="10">
    <source>
        <dbReference type="ARBA" id="ARBA00023004"/>
    </source>
</evidence>
<evidence type="ECO:0000256" key="4">
    <source>
        <dbReference type="ARBA" id="ARBA00022475"/>
    </source>
</evidence>
<organism evidence="13 14">
    <name type="scientific">Rahnella contaminans</name>
    <dbReference type="NCBI Taxonomy" id="2703882"/>
    <lineage>
        <taxon>Bacteria</taxon>
        <taxon>Pseudomonadati</taxon>
        <taxon>Pseudomonadota</taxon>
        <taxon>Gammaproteobacteria</taxon>
        <taxon>Enterobacterales</taxon>
        <taxon>Yersiniaceae</taxon>
        <taxon>Rahnella</taxon>
    </lineage>
</organism>
<dbReference type="NCBIfam" id="TIGR00203">
    <property type="entry name" value="cydB"/>
    <property type="match status" value="1"/>
</dbReference>
<comment type="similarity">
    <text evidence="2">Belongs to the cytochrome ubiquinol oxidase subunit 2 family.</text>
</comment>
<sequence>MFDYESLRFIWWALIGVLFIGFAVTDGFDMGVGILVRIIGKTDTDRRIMINAIAPHWDGNQVWLITAGGALFAAWPMVYAAAFSGFYAAMVLVLCALFFRPLGFDYRSKLDNARWRGMWDWGIFIGSFVPSLVFGVAFGNLLQGVPFHIDTDLRLFYTGNLIQLLNPFGILAGLVSLTMLITQGATYLQMRTVGELHLRTRNASQISALIMMVCFLLAGIWLVKGIDGFTVTSVLDHAGPSNPLHKTVSHEAGAWLANFNKIPALWAIPALGVILPLLTILFSRLNKAALAFVSNSLTIACVILTAGITMFPFVMPSITDPNVSLTMWDATSTLLTLRVMTVVACIFVPIILIYTSWAYYKMFGRLDKTYIENNKHSLY</sequence>
<dbReference type="GO" id="GO:0009055">
    <property type="term" value="F:electron transfer activity"/>
    <property type="evidence" value="ECO:0007669"/>
    <property type="project" value="TreeGrafter"/>
</dbReference>
<keyword evidence="5" id="KW-0349">Heme</keyword>
<feature type="transmembrane region" description="Helical" evidence="12">
    <location>
        <begin position="264"/>
        <end position="282"/>
    </location>
</feature>
<evidence type="ECO:0000256" key="1">
    <source>
        <dbReference type="ARBA" id="ARBA00004651"/>
    </source>
</evidence>
<dbReference type="GO" id="GO:0070069">
    <property type="term" value="C:cytochrome complex"/>
    <property type="evidence" value="ECO:0007669"/>
    <property type="project" value="TreeGrafter"/>
</dbReference>
<dbReference type="GO" id="GO:0046872">
    <property type="term" value="F:metal ion binding"/>
    <property type="evidence" value="ECO:0007669"/>
    <property type="project" value="UniProtKB-KW"/>
</dbReference>
<dbReference type="GO" id="GO:0019646">
    <property type="term" value="P:aerobic electron transport chain"/>
    <property type="evidence" value="ECO:0007669"/>
    <property type="project" value="TreeGrafter"/>
</dbReference>
<keyword evidence="3" id="KW-0813">Transport</keyword>
<dbReference type="AlphaFoldDB" id="A0A6M2B5W5"/>
<dbReference type="PANTHER" id="PTHR43141:SF5">
    <property type="entry name" value="CYTOCHROME BD-I UBIQUINOL OXIDASE SUBUNIT 2"/>
    <property type="match status" value="1"/>
</dbReference>
<keyword evidence="8" id="KW-0249">Electron transport</keyword>
<feature type="transmembrane region" description="Helical" evidence="12">
    <location>
        <begin position="289"/>
        <end position="315"/>
    </location>
</feature>
<dbReference type="Pfam" id="PF02322">
    <property type="entry name" value="Cyt_bd_oxida_II"/>
    <property type="match status" value="1"/>
</dbReference>
<feature type="transmembrane region" description="Helical" evidence="12">
    <location>
        <begin position="161"/>
        <end position="182"/>
    </location>
</feature>
<gene>
    <name evidence="13" type="primary">cydB</name>
    <name evidence="13" type="ORF">GW579_13390</name>
</gene>
<evidence type="ECO:0000256" key="2">
    <source>
        <dbReference type="ARBA" id="ARBA00007543"/>
    </source>
</evidence>
<keyword evidence="7" id="KW-0479">Metal-binding</keyword>
<keyword evidence="14" id="KW-1185">Reference proteome</keyword>
<name>A0A6M2B5W5_9GAMM</name>
<keyword evidence="11 12" id="KW-0472">Membrane</keyword>